<dbReference type="EMBL" id="AYYX01000053">
    <property type="protein sequence ID" value="KRM86320.1"/>
    <property type="molecule type" value="Genomic_DNA"/>
</dbReference>
<evidence type="ECO:0000313" key="1">
    <source>
        <dbReference type="EMBL" id="KRM86320.1"/>
    </source>
</evidence>
<dbReference type="PATRIC" id="fig|1133569.4.peg.1799"/>
<dbReference type="RefSeq" id="WP_010581397.1">
    <property type="nucleotide sequence ID" value="NZ_AHYZ01000188.1"/>
</dbReference>
<dbReference type="Proteomes" id="UP000051576">
    <property type="component" value="Unassembled WGS sequence"/>
</dbReference>
<keyword evidence="2" id="KW-1185">Reference proteome</keyword>
<dbReference type="CDD" id="cd10155">
    <property type="entry name" value="BsYrkD-like_DUF156"/>
    <property type="match status" value="1"/>
</dbReference>
<accession>A0A0R2C4X2</accession>
<dbReference type="InterPro" id="IPR003735">
    <property type="entry name" value="Metal_Tscrpt_repr"/>
</dbReference>
<proteinExistence type="predicted"/>
<dbReference type="PANTHER" id="PTHR33677">
    <property type="entry name" value="TRANSCRIPTIONAL REPRESSOR FRMR-RELATED"/>
    <property type="match status" value="1"/>
</dbReference>
<comment type="caution">
    <text evidence="1">The sequence shown here is derived from an EMBL/GenBank/DDBJ whole genome shotgun (WGS) entry which is preliminary data.</text>
</comment>
<dbReference type="GO" id="GO:0003677">
    <property type="term" value="F:DNA binding"/>
    <property type="evidence" value="ECO:0007669"/>
    <property type="project" value="InterPro"/>
</dbReference>
<dbReference type="eggNOG" id="COG1937">
    <property type="taxonomic scope" value="Bacteria"/>
</dbReference>
<dbReference type="InterPro" id="IPR038390">
    <property type="entry name" value="Metal_Tscrpt_repr_sf"/>
</dbReference>
<dbReference type="STRING" id="1133569.FD21_GL001653"/>
<name>A0A0R2C4X2_9LACO</name>
<sequence>MQCDPKLVNRLKRIEGQVRGILRMMAEHSDCQDVTTQLLAVRSGVDKVIGLIALENLKEQVDQNIDDPAVWEDPTVQAALKILLKSR</sequence>
<dbReference type="OrthoDB" id="9798732at2"/>
<protein>
    <submittedName>
        <fullName evidence="1">Uncharacterized protein</fullName>
    </submittedName>
</protein>
<reference evidence="1 2" key="1">
    <citation type="journal article" date="2015" name="Genome Announc.">
        <title>Expanding the biotechnology potential of lactobacilli through comparative genomics of 213 strains and associated genera.</title>
        <authorList>
            <person name="Sun Z."/>
            <person name="Harris H.M."/>
            <person name="McCann A."/>
            <person name="Guo C."/>
            <person name="Argimon S."/>
            <person name="Zhang W."/>
            <person name="Yang X."/>
            <person name="Jeffery I.B."/>
            <person name="Cooney J.C."/>
            <person name="Kagawa T.F."/>
            <person name="Liu W."/>
            <person name="Song Y."/>
            <person name="Salvetti E."/>
            <person name="Wrobel A."/>
            <person name="Rasinkangas P."/>
            <person name="Parkhill J."/>
            <person name="Rea M.C."/>
            <person name="O'Sullivan O."/>
            <person name="Ritari J."/>
            <person name="Douillard F.P."/>
            <person name="Paul Ross R."/>
            <person name="Yang R."/>
            <person name="Briner A.E."/>
            <person name="Felis G.E."/>
            <person name="de Vos W.M."/>
            <person name="Barrangou R."/>
            <person name="Klaenhammer T.R."/>
            <person name="Caufield P.W."/>
            <person name="Cui Y."/>
            <person name="Zhang H."/>
            <person name="O'Toole P.W."/>
        </authorList>
    </citation>
    <scope>NUCLEOTIDE SEQUENCE [LARGE SCALE GENOMIC DNA]</scope>
    <source>
        <strain evidence="1 2">DSM 20605</strain>
    </source>
</reference>
<evidence type="ECO:0000313" key="2">
    <source>
        <dbReference type="Proteomes" id="UP000051576"/>
    </source>
</evidence>
<dbReference type="AlphaFoldDB" id="A0A0R2C4X2"/>
<dbReference type="Pfam" id="PF02583">
    <property type="entry name" value="Trns_repr_metal"/>
    <property type="match status" value="1"/>
</dbReference>
<dbReference type="GO" id="GO:0045892">
    <property type="term" value="P:negative regulation of DNA-templated transcription"/>
    <property type="evidence" value="ECO:0007669"/>
    <property type="project" value="UniProtKB-ARBA"/>
</dbReference>
<gene>
    <name evidence="1" type="ORF">FD21_GL001653</name>
</gene>
<dbReference type="Gene3D" id="1.20.58.1000">
    <property type="entry name" value="Metal-sensitive repressor, helix protomer"/>
    <property type="match status" value="1"/>
</dbReference>
<organism evidence="1 2">
    <name type="scientific">Liquorilactobacillus vini DSM 20605</name>
    <dbReference type="NCBI Taxonomy" id="1133569"/>
    <lineage>
        <taxon>Bacteria</taxon>
        <taxon>Bacillati</taxon>
        <taxon>Bacillota</taxon>
        <taxon>Bacilli</taxon>
        <taxon>Lactobacillales</taxon>
        <taxon>Lactobacillaceae</taxon>
        <taxon>Liquorilactobacillus</taxon>
    </lineage>
</organism>
<dbReference type="PANTHER" id="PTHR33677:SF5">
    <property type="entry name" value="TRANSCRIPTIONAL REPRESSOR FRMR"/>
    <property type="match status" value="1"/>
</dbReference>
<dbReference type="GO" id="GO:0046872">
    <property type="term" value="F:metal ion binding"/>
    <property type="evidence" value="ECO:0007669"/>
    <property type="project" value="InterPro"/>
</dbReference>